<keyword evidence="8 13" id="KW-0862">Zinc</keyword>
<dbReference type="PROSITE" id="PS51188">
    <property type="entry name" value="ZF_CR"/>
    <property type="match status" value="1"/>
</dbReference>
<dbReference type="Gene3D" id="1.10.287.110">
    <property type="entry name" value="DnaJ domain"/>
    <property type="match status" value="1"/>
</dbReference>
<dbReference type="HAMAP" id="MF_01152">
    <property type="entry name" value="DnaJ"/>
    <property type="match status" value="1"/>
</dbReference>
<dbReference type="GO" id="GO:0005737">
    <property type="term" value="C:cytoplasm"/>
    <property type="evidence" value="ECO:0007669"/>
    <property type="project" value="UniProtKB-SubCell"/>
</dbReference>
<dbReference type="RefSeq" id="WP_184260782.1">
    <property type="nucleotide sequence ID" value="NZ_JACIIX010000001.1"/>
</dbReference>
<comment type="subunit">
    <text evidence="2 13">Homodimer.</text>
</comment>
<evidence type="ECO:0000256" key="5">
    <source>
        <dbReference type="ARBA" id="ARBA00022723"/>
    </source>
</evidence>
<evidence type="ECO:0000259" key="15">
    <source>
        <dbReference type="PROSITE" id="PS50076"/>
    </source>
</evidence>
<dbReference type="GO" id="GO:0031072">
    <property type="term" value="F:heat shock protein binding"/>
    <property type="evidence" value="ECO:0007669"/>
    <property type="project" value="InterPro"/>
</dbReference>
<dbReference type="CDD" id="cd06257">
    <property type="entry name" value="DnaJ"/>
    <property type="match status" value="1"/>
</dbReference>
<evidence type="ECO:0000256" key="7">
    <source>
        <dbReference type="ARBA" id="ARBA00022771"/>
    </source>
</evidence>
<accession>A0A7X0DKK2</accession>
<feature type="repeat" description="CXXCXGXG motif" evidence="13">
    <location>
        <begin position="166"/>
        <end position="173"/>
    </location>
</feature>
<dbReference type="InterPro" id="IPR001305">
    <property type="entry name" value="HSP_DnaJ_Cys-rich_dom"/>
</dbReference>
<comment type="domain">
    <text evidence="13">The J domain is necessary and sufficient to stimulate DnaK ATPase activity. Zinc center 1 plays an important role in the autonomous, DnaK-independent chaperone activity of DnaJ. Zinc center 2 is essential for interaction with DnaK and for DnaJ activity.</text>
</comment>
<keyword evidence="9 13" id="KW-0346">Stress response</keyword>
<feature type="domain" description="J" evidence="15">
    <location>
        <begin position="5"/>
        <end position="70"/>
    </location>
</feature>
<evidence type="ECO:0000256" key="2">
    <source>
        <dbReference type="ARBA" id="ARBA00011738"/>
    </source>
</evidence>
<dbReference type="PRINTS" id="PR00625">
    <property type="entry name" value="JDOMAIN"/>
</dbReference>
<keyword evidence="3 13" id="KW-0963">Cytoplasm</keyword>
<dbReference type="InterPro" id="IPR001623">
    <property type="entry name" value="DnaJ_domain"/>
</dbReference>
<feature type="binding site" evidence="13">
    <location>
        <position position="149"/>
    </location>
    <ligand>
        <name>Zn(2+)</name>
        <dbReference type="ChEBI" id="CHEBI:29105"/>
        <label>1</label>
    </ligand>
</feature>
<comment type="caution">
    <text evidence="17">The sequence shown here is derived from an EMBL/GenBank/DDBJ whole genome shotgun (WGS) entry which is preliminary data.</text>
</comment>
<dbReference type="InterPro" id="IPR008971">
    <property type="entry name" value="HSP40/DnaJ_pept-bd"/>
</dbReference>
<feature type="repeat" description="CXXCXGXG motif" evidence="13">
    <location>
        <begin position="149"/>
        <end position="156"/>
    </location>
</feature>
<dbReference type="InterPro" id="IPR036869">
    <property type="entry name" value="J_dom_sf"/>
</dbReference>
<dbReference type="InterPro" id="IPR002939">
    <property type="entry name" value="DnaJ_C"/>
</dbReference>
<protein>
    <recommendedName>
        <fullName evidence="12 13">Chaperone protein DnaJ</fullName>
    </recommendedName>
</protein>
<dbReference type="NCBIfam" id="TIGR02349">
    <property type="entry name" value="DnaJ_bact"/>
    <property type="match status" value="1"/>
</dbReference>
<evidence type="ECO:0000256" key="3">
    <source>
        <dbReference type="ARBA" id="ARBA00022490"/>
    </source>
</evidence>
<dbReference type="GO" id="GO:0005524">
    <property type="term" value="F:ATP binding"/>
    <property type="evidence" value="ECO:0007669"/>
    <property type="project" value="InterPro"/>
</dbReference>
<comment type="similarity">
    <text evidence="11 13">Belongs to the DnaJ family.</text>
</comment>
<dbReference type="InterPro" id="IPR018253">
    <property type="entry name" value="DnaJ_domain_CS"/>
</dbReference>
<keyword evidence="5 13" id="KW-0479">Metal-binding</keyword>
<evidence type="ECO:0000313" key="18">
    <source>
        <dbReference type="Proteomes" id="UP000544872"/>
    </source>
</evidence>
<evidence type="ECO:0000256" key="11">
    <source>
        <dbReference type="ARBA" id="ARBA00061004"/>
    </source>
</evidence>
<evidence type="ECO:0000256" key="8">
    <source>
        <dbReference type="ARBA" id="ARBA00022833"/>
    </source>
</evidence>
<name>A0A7X0DKK2_NOVIT</name>
<dbReference type="Pfam" id="PF00684">
    <property type="entry name" value="DnaJ_CXXCXGXG"/>
    <property type="match status" value="1"/>
</dbReference>
<feature type="domain" description="CR-type" evidence="16">
    <location>
        <begin position="136"/>
        <end position="214"/>
    </location>
</feature>
<proteinExistence type="inferred from homology"/>
<evidence type="ECO:0000259" key="16">
    <source>
        <dbReference type="PROSITE" id="PS51188"/>
    </source>
</evidence>
<dbReference type="PROSITE" id="PS50076">
    <property type="entry name" value="DNAJ_2"/>
    <property type="match status" value="1"/>
</dbReference>
<dbReference type="GO" id="GO:0009408">
    <property type="term" value="P:response to heat"/>
    <property type="evidence" value="ECO:0007669"/>
    <property type="project" value="InterPro"/>
</dbReference>
<dbReference type="Pfam" id="PF01556">
    <property type="entry name" value="DnaJ_C"/>
    <property type="match status" value="1"/>
</dbReference>
<keyword evidence="6 13" id="KW-0677">Repeat</keyword>
<dbReference type="PANTHER" id="PTHR43096:SF48">
    <property type="entry name" value="CHAPERONE PROTEIN DNAJ"/>
    <property type="match status" value="1"/>
</dbReference>
<dbReference type="InterPro" id="IPR012724">
    <property type="entry name" value="DnaJ"/>
</dbReference>
<dbReference type="CDD" id="cd10747">
    <property type="entry name" value="DnaJ_C"/>
    <property type="match status" value="1"/>
</dbReference>
<dbReference type="CDD" id="cd10719">
    <property type="entry name" value="DnaJ_zf"/>
    <property type="match status" value="1"/>
</dbReference>
<dbReference type="SUPFAM" id="SSF46565">
    <property type="entry name" value="Chaperone J-domain"/>
    <property type="match status" value="1"/>
</dbReference>
<dbReference type="InterPro" id="IPR036410">
    <property type="entry name" value="HSP_DnaJ_Cys-rich_dom_sf"/>
</dbReference>
<evidence type="ECO:0000256" key="13">
    <source>
        <dbReference type="HAMAP-Rule" id="MF_01152"/>
    </source>
</evidence>
<feature type="binding site" evidence="13">
    <location>
        <position position="191"/>
    </location>
    <ligand>
        <name>Zn(2+)</name>
        <dbReference type="ChEBI" id="CHEBI:29105"/>
        <label>2</label>
    </ligand>
</feature>
<dbReference type="AlphaFoldDB" id="A0A7X0DKK2"/>
<comment type="function">
    <text evidence="13">Participates actively in the response to hyperosmotic and heat shock by preventing the aggregation of stress-denatured proteins and by disaggregating proteins, also in an autonomous, DnaK-independent fashion. Unfolded proteins bind initially to DnaJ; upon interaction with the DnaJ-bound protein, DnaK hydrolyzes its bound ATP, resulting in the formation of a stable complex. GrpE releases ADP from DnaK; ATP binding to DnaK triggers the release of the substrate protein, thus completing the reaction cycle. Several rounds of ATP-dependent interactions between DnaJ, DnaK and GrpE are required for fully efficient folding. Also involved, together with DnaK and GrpE, in the DNA replication of plasmids through activation of initiation proteins.</text>
</comment>
<keyword evidence="10 13" id="KW-0143">Chaperone</keyword>
<dbReference type="GO" id="GO:0042026">
    <property type="term" value="P:protein refolding"/>
    <property type="evidence" value="ECO:0007669"/>
    <property type="project" value="TreeGrafter"/>
</dbReference>
<dbReference type="SUPFAM" id="SSF57938">
    <property type="entry name" value="DnaJ/Hsp40 cysteine-rich domain"/>
    <property type="match status" value="1"/>
</dbReference>
<dbReference type="FunFam" id="2.10.230.10:FF:000002">
    <property type="entry name" value="Molecular chaperone DnaJ"/>
    <property type="match status" value="1"/>
</dbReference>
<evidence type="ECO:0000256" key="12">
    <source>
        <dbReference type="ARBA" id="ARBA00067609"/>
    </source>
</evidence>
<feature type="binding site" evidence="13">
    <location>
        <position position="202"/>
    </location>
    <ligand>
        <name>Zn(2+)</name>
        <dbReference type="ChEBI" id="CHEBI:29105"/>
        <label>1</label>
    </ligand>
</feature>
<dbReference type="Pfam" id="PF00226">
    <property type="entry name" value="DnaJ"/>
    <property type="match status" value="1"/>
</dbReference>
<evidence type="ECO:0000256" key="14">
    <source>
        <dbReference type="PROSITE-ProRule" id="PRU00546"/>
    </source>
</evidence>
<dbReference type="EMBL" id="JACIIX010000001">
    <property type="protein sequence ID" value="MBB6209025.1"/>
    <property type="molecule type" value="Genomic_DNA"/>
</dbReference>
<dbReference type="Gene3D" id="2.10.230.10">
    <property type="entry name" value="Heat shock protein DnaJ, cysteine-rich domain"/>
    <property type="match status" value="1"/>
</dbReference>
<comment type="subcellular location">
    <subcellularLocation>
        <location evidence="1 13">Cytoplasm</location>
    </subcellularLocation>
</comment>
<evidence type="ECO:0000256" key="9">
    <source>
        <dbReference type="ARBA" id="ARBA00023016"/>
    </source>
</evidence>
<feature type="binding site" evidence="13">
    <location>
        <position position="152"/>
    </location>
    <ligand>
        <name>Zn(2+)</name>
        <dbReference type="ChEBI" id="CHEBI:29105"/>
        <label>1</label>
    </ligand>
</feature>
<organism evidence="17 18">
    <name type="scientific">Novispirillum itersonii</name>
    <name type="common">Aquaspirillum itersonii</name>
    <dbReference type="NCBI Taxonomy" id="189"/>
    <lineage>
        <taxon>Bacteria</taxon>
        <taxon>Pseudomonadati</taxon>
        <taxon>Pseudomonadota</taxon>
        <taxon>Alphaproteobacteria</taxon>
        <taxon>Rhodospirillales</taxon>
        <taxon>Novispirillaceae</taxon>
        <taxon>Novispirillum</taxon>
    </lineage>
</organism>
<evidence type="ECO:0000256" key="4">
    <source>
        <dbReference type="ARBA" id="ARBA00022705"/>
    </source>
</evidence>
<dbReference type="GO" id="GO:0008270">
    <property type="term" value="F:zinc ion binding"/>
    <property type="evidence" value="ECO:0007669"/>
    <property type="project" value="UniProtKB-UniRule"/>
</dbReference>
<feature type="binding site" evidence="13">
    <location>
        <position position="188"/>
    </location>
    <ligand>
        <name>Zn(2+)</name>
        <dbReference type="ChEBI" id="CHEBI:29105"/>
        <label>2</label>
    </ligand>
</feature>
<evidence type="ECO:0000256" key="1">
    <source>
        <dbReference type="ARBA" id="ARBA00004496"/>
    </source>
</evidence>
<evidence type="ECO:0000256" key="10">
    <source>
        <dbReference type="ARBA" id="ARBA00023186"/>
    </source>
</evidence>
<gene>
    <name evidence="13" type="primary">dnaJ</name>
    <name evidence="17" type="ORF">FHS48_000406</name>
</gene>
<feature type="binding site" evidence="13">
    <location>
        <position position="169"/>
    </location>
    <ligand>
        <name>Zn(2+)</name>
        <dbReference type="ChEBI" id="CHEBI:29105"/>
        <label>2</label>
    </ligand>
</feature>
<comment type="cofactor">
    <cofactor evidence="13">
        <name>Zn(2+)</name>
        <dbReference type="ChEBI" id="CHEBI:29105"/>
    </cofactor>
    <text evidence="13">Binds 2 Zn(2+) ions per monomer.</text>
</comment>
<feature type="binding site" evidence="13">
    <location>
        <position position="205"/>
    </location>
    <ligand>
        <name>Zn(2+)</name>
        <dbReference type="ChEBI" id="CHEBI:29105"/>
        <label>1</label>
    </ligand>
</feature>
<dbReference type="GO" id="GO:0051082">
    <property type="term" value="F:unfolded protein binding"/>
    <property type="evidence" value="ECO:0007669"/>
    <property type="project" value="UniProtKB-UniRule"/>
</dbReference>
<feature type="repeat" description="CXXCXGXG motif" evidence="13">
    <location>
        <begin position="202"/>
        <end position="209"/>
    </location>
</feature>
<evidence type="ECO:0000313" key="17">
    <source>
        <dbReference type="EMBL" id="MBB6209025.1"/>
    </source>
</evidence>
<sequence length="384" mass="40642">MSKRDYYEVLGCQKDASADDLKKAYRKLAMQFHPDRNPGDAEAEAKFREVNEAYEILKDDQKRAAYDRFGHGAFEGGAGGGGFGGGAGFSGFGDIFEEMFGEFMGRRGGGGGGGSNLRGSDLRYEMDISLEDAFAGRAATVTIQTSAGCEPCNGTGAKNGAAPATCPTCHGHGRVRAQQGFFTIERACPTCGGAGKVIKDPCSSCGGSGRQRKDKMLEVKIPAGVEDGTRIRLSGEGEAGLRGAPAGDLYIFLSVRPHRIFQRDGANIYCKVPIPMTTAALGGTIEVPCIDGSRASVTIPEGTQNGHQFRLKGKGMSVLRSTARGDMFIQAVVETPVNLSAEQKELLRKFAAAGGGDGNTSPESSGFFSRIKEFWDDLTDGPKN</sequence>
<feature type="repeat" description="CXXCXGXG motif" evidence="13">
    <location>
        <begin position="188"/>
        <end position="195"/>
    </location>
</feature>
<dbReference type="SMART" id="SM00271">
    <property type="entry name" value="DnaJ"/>
    <property type="match status" value="1"/>
</dbReference>
<dbReference type="NCBIfam" id="NF008035">
    <property type="entry name" value="PRK10767.1"/>
    <property type="match status" value="1"/>
</dbReference>
<dbReference type="SUPFAM" id="SSF49493">
    <property type="entry name" value="HSP40/DnaJ peptide-binding domain"/>
    <property type="match status" value="2"/>
</dbReference>
<reference evidence="17 18" key="1">
    <citation type="submission" date="2020-08" db="EMBL/GenBank/DDBJ databases">
        <title>Genomic Encyclopedia of Type Strains, Phase IV (KMG-IV): sequencing the most valuable type-strain genomes for metagenomic binning, comparative biology and taxonomic classification.</title>
        <authorList>
            <person name="Goeker M."/>
        </authorList>
    </citation>
    <scope>NUCLEOTIDE SEQUENCE [LARGE SCALE GENOMIC DNA]</scope>
    <source>
        <strain evidence="17 18">DSM 11590</strain>
    </source>
</reference>
<dbReference type="Proteomes" id="UP000544872">
    <property type="component" value="Unassembled WGS sequence"/>
</dbReference>
<evidence type="ECO:0000256" key="6">
    <source>
        <dbReference type="ARBA" id="ARBA00022737"/>
    </source>
</evidence>
<keyword evidence="7 13" id="KW-0863">Zinc-finger</keyword>
<dbReference type="PANTHER" id="PTHR43096">
    <property type="entry name" value="DNAJ HOMOLOG 1, MITOCHONDRIAL-RELATED"/>
    <property type="match status" value="1"/>
</dbReference>
<dbReference type="Gene3D" id="2.60.260.20">
    <property type="entry name" value="Urease metallochaperone UreE, N-terminal domain"/>
    <property type="match status" value="2"/>
</dbReference>
<dbReference type="FunFam" id="2.60.260.20:FF:000004">
    <property type="entry name" value="Molecular chaperone DnaJ"/>
    <property type="match status" value="1"/>
</dbReference>
<keyword evidence="18" id="KW-1185">Reference proteome</keyword>
<keyword evidence="4 13" id="KW-0235">DNA replication</keyword>
<feature type="zinc finger region" description="CR-type" evidence="14">
    <location>
        <begin position="136"/>
        <end position="214"/>
    </location>
</feature>
<dbReference type="FunFam" id="1.10.287.110:FF:000031">
    <property type="entry name" value="Molecular chaperone DnaJ"/>
    <property type="match status" value="1"/>
</dbReference>
<feature type="binding site" evidence="13">
    <location>
        <position position="166"/>
    </location>
    <ligand>
        <name>Zn(2+)</name>
        <dbReference type="ChEBI" id="CHEBI:29105"/>
        <label>2</label>
    </ligand>
</feature>
<dbReference type="PROSITE" id="PS00636">
    <property type="entry name" value="DNAJ_1"/>
    <property type="match status" value="1"/>
</dbReference>
<dbReference type="GO" id="GO:0006260">
    <property type="term" value="P:DNA replication"/>
    <property type="evidence" value="ECO:0007669"/>
    <property type="project" value="UniProtKB-KW"/>
</dbReference>